<evidence type="ECO:0000313" key="6">
    <source>
        <dbReference type="EMBL" id="TQE06297.1"/>
    </source>
</evidence>
<dbReference type="PANTHER" id="PTHR10543:SF46">
    <property type="entry name" value="CAROTENOID CLEAVAGE DIOXYGENASE 4, CHLOROPLASTIC-RELATED"/>
    <property type="match status" value="1"/>
</dbReference>
<accession>A0A540N5G7</accession>
<name>A0A540N5G7_MALBA</name>
<keyword evidence="7" id="KW-1185">Reference proteome</keyword>
<dbReference type="GO" id="GO:0010436">
    <property type="term" value="F:carotenoid dioxygenase activity"/>
    <property type="evidence" value="ECO:0007669"/>
    <property type="project" value="TreeGrafter"/>
</dbReference>
<evidence type="ECO:0000313" key="7">
    <source>
        <dbReference type="Proteomes" id="UP000315295"/>
    </source>
</evidence>
<evidence type="ECO:0000256" key="4">
    <source>
        <dbReference type="ARBA" id="ARBA00023004"/>
    </source>
</evidence>
<protein>
    <recommendedName>
        <fullName evidence="8">Carotenoid cleavage dioxygenase 4</fullName>
    </recommendedName>
</protein>
<dbReference type="GO" id="GO:0016121">
    <property type="term" value="P:carotene catabolic process"/>
    <property type="evidence" value="ECO:0007669"/>
    <property type="project" value="TreeGrafter"/>
</dbReference>
<evidence type="ECO:0000256" key="1">
    <source>
        <dbReference type="ARBA" id="ARBA00006787"/>
    </source>
</evidence>
<feature type="binding site" evidence="5">
    <location>
        <position position="312"/>
    </location>
    <ligand>
        <name>Fe cation</name>
        <dbReference type="ChEBI" id="CHEBI:24875"/>
        <note>catalytic</note>
    </ligand>
</feature>
<dbReference type="Proteomes" id="UP000315295">
    <property type="component" value="Unassembled WGS sequence"/>
</dbReference>
<keyword evidence="2 5" id="KW-0479">Metal-binding</keyword>
<evidence type="ECO:0000256" key="2">
    <source>
        <dbReference type="ARBA" id="ARBA00022723"/>
    </source>
</evidence>
<proteinExistence type="inferred from homology"/>
<dbReference type="PANTHER" id="PTHR10543">
    <property type="entry name" value="BETA-CAROTENE DIOXYGENASE"/>
    <property type="match status" value="1"/>
</dbReference>
<sequence length="580" mass="64712">MDALRSSFLCTISNLNPNTRKSQPPKSTSSPCILLLAIARKANDSDDDIAPSTKRCGIILQSLDDFIKNSIEAPLLRPSLDPRLVLSDNYAPITEELPPTECKLIQGSLPPCLDGAYIRNGPNPQFLLQGRPYHLFDGDGMLHSIRISQGRAMLCSRYVKTYKYTVEREAGYPLFPSIFSSFNGLLASTMHVALLAARILAGHLNLANGFGVANTSLILFGNRLYALCESDLPYAVRLTSNGDIQTMGRHHFDQKLSEGMTAHPKIDPETGETFAFRYRAVPPFLTYFRFNADGTKHPDVPIFSMRRPSIIHDFAITKKYAIFVDIQLTLDPIKMITTGGSPVVFDPSKVTRIGVLPRYAVDESEMRWFNVPGLNILHTINAWDDDLDKDTIVLVAPNVLSPQYIFERWDLFRSSVEKMRINLKTGIVTRQPISVRNIEFGMINHAYVGKKNKFVYGSVPGETMLADDHSMPKCAGVVKLDLDVSSDGGESTVACRMYGPNCYGGEPFFVAREPENPNAKEDDGYVVSFVHDEKTGESRFLVMDAKSQQPDIVAVLKLPRRVPYGFHGLFVKESDLQKLY</sequence>
<dbReference type="InterPro" id="IPR004294">
    <property type="entry name" value="Carotenoid_Oase"/>
</dbReference>
<keyword evidence="3" id="KW-0223">Dioxygenase</keyword>
<dbReference type="AlphaFoldDB" id="A0A540N5G7"/>
<keyword evidence="4 5" id="KW-0408">Iron</keyword>
<comment type="similarity">
    <text evidence="1">Belongs to the carotenoid oxygenase family.</text>
</comment>
<organism evidence="6 7">
    <name type="scientific">Malus baccata</name>
    <name type="common">Siberian crab apple</name>
    <name type="synonym">Pyrus baccata</name>
    <dbReference type="NCBI Taxonomy" id="106549"/>
    <lineage>
        <taxon>Eukaryota</taxon>
        <taxon>Viridiplantae</taxon>
        <taxon>Streptophyta</taxon>
        <taxon>Embryophyta</taxon>
        <taxon>Tracheophyta</taxon>
        <taxon>Spermatophyta</taxon>
        <taxon>Magnoliopsida</taxon>
        <taxon>eudicotyledons</taxon>
        <taxon>Gunneridae</taxon>
        <taxon>Pentapetalae</taxon>
        <taxon>rosids</taxon>
        <taxon>fabids</taxon>
        <taxon>Rosales</taxon>
        <taxon>Rosaceae</taxon>
        <taxon>Amygdaloideae</taxon>
        <taxon>Maleae</taxon>
        <taxon>Malus</taxon>
    </lineage>
</organism>
<comment type="caution">
    <text evidence="6">The sequence shown here is derived from an EMBL/GenBank/DDBJ whole genome shotgun (WGS) entry which is preliminary data.</text>
</comment>
<feature type="binding site" evidence="5">
    <location>
        <position position="263"/>
    </location>
    <ligand>
        <name>Fe cation</name>
        <dbReference type="ChEBI" id="CHEBI:24875"/>
        <note>catalytic</note>
    </ligand>
</feature>
<dbReference type="EMBL" id="VIEB01000106">
    <property type="protein sequence ID" value="TQE06297.1"/>
    <property type="molecule type" value="Genomic_DNA"/>
</dbReference>
<evidence type="ECO:0000256" key="5">
    <source>
        <dbReference type="PIRSR" id="PIRSR604294-1"/>
    </source>
</evidence>
<feature type="binding site" evidence="5">
    <location>
        <position position="378"/>
    </location>
    <ligand>
        <name>Fe cation</name>
        <dbReference type="ChEBI" id="CHEBI:24875"/>
        <note>catalytic</note>
    </ligand>
</feature>
<comment type="cofactor">
    <cofactor evidence="5">
        <name>Fe(2+)</name>
        <dbReference type="ChEBI" id="CHEBI:29033"/>
    </cofactor>
    <text evidence="5">Binds 1 Fe(2+) ion per subunit.</text>
</comment>
<dbReference type="Pfam" id="PF03055">
    <property type="entry name" value="RPE65"/>
    <property type="match status" value="1"/>
</dbReference>
<evidence type="ECO:0000256" key="3">
    <source>
        <dbReference type="ARBA" id="ARBA00022964"/>
    </source>
</evidence>
<gene>
    <name evidence="6" type="ORF">C1H46_008066</name>
</gene>
<dbReference type="STRING" id="106549.A0A540N5G7"/>
<evidence type="ECO:0008006" key="8">
    <source>
        <dbReference type="Google" id="ProtNLM"/>
    </source>
</evidence>
<dbReference type="GO" id="GO:0046872">
    <property type="term" value="F:metal ion binding"/>
    <property type="evidence" value="ECO:0007669"/>
    <property type="project" value="UniProtKB-KW"/>
</dbReference>
<dbReference type="GO" id="GO:0009570">
    <property type="term" value="C:chloroplast stroma"/>
    <property type="evidence" value="ECO:0007669"/>
    <property type="project" value="TreeGrafter"/>
</dbReference>
<feature type="binding site" evidence="5">
    <location>
        <position position="567"/>
    </location>
    <ligand>
        <name>Fe cation</name>
        <dbReference type="ChEBI" id="CHEBI:24875"/>
        <note>catalytic</note>
    </ligand>
</feature>
<keyword evidence="3" id="KW-0560">Oxidoreductase</keyword>
<reference evidence="6 7" key="1">
    <citation type="journal article" date="2019" name="G3 (Bethesda)">
        <title>Sequencing of a Wild Apple (Malus baccata) Genome Unravels the Differences Between Cultivated and Wild Apple Species Regarding Disease Resistance and Cold Tolerance.</title>
        <authorList>
            <person name="Chen X."/>
        </authorList>
    </citation>
    <scope>NUCLEOTIDE SEQUENCE [LARGE SCALE GENOMIC DNA]</scope>
    <source>
        <strain evidence="7">cv. Shandingzi</strain>
        <tissue evidence="6">Leaves</tissue>
    </source>
</reference>